<dbReference type="EMBL" id="QLSV01000012">
    <property type="protein sequence ID" value="RAR47033.1"/>
    <property type="molecule type" value="Genomic_DNA"/>
</dbReference>
<accession>A0A328WLI0</accession>
<proteinExistence type="predicted"/>
<evidence type="ECO:0000313" key="2">
    <source>
        <dbReference type="EMBL" id="RAR47033.1"/>
    </source>
</evidence>
<evidence type="ECO:0000313" key="3">
    <source>
        <dbReference type="Proteomes" id="UP000249518"/>
    </source>
</evidence>
<dbReference type="Proteomes" id="UP000249518">
    <property type="component" value="Unassembled WGS sequence"/>
</dbReference>
<dbReference type="AlphaFoldDB" id="A0A328WLI0"/>
<sequence length="252" mass="28557">MKKLLFIAVLLSSFQFFSQGLNDYQYVIVPTKFNDFDSENQYRLNTITKFNLEKMGFVAFYENSNIPVEILSKRCDIVMVDVVKGKKFLLTSVFLTFKDCNGQVIHQSEIGKTKDKDFKTAFPKALEEAFTSLFALNYKYNATKSSTAEPLGEVPPNNVSISLEKPKASLPAPLSETTDYSKLLFAQPTANGFQLVDSTPKVVFKLFKTDNPSMFLAQKGDQNGVVSLKDGSWFFEYQENEKVVSEKLEIKF</sequence>
<feature type="chain" id="PRO_5016352462" evidence="1">
    <location>
        <begin position="19"/>
        <end position="252"/>
    </location>
</feature>
<keyword evidence="1" id="KW-0732">Signal</keyword>
<dbReference type="OrthoDB" id="1274006at2"/>
<keyword evidence="3" id="KW-1185">Reference proteome</keyword>
<name>A0A328WLI0_9FLAO</name>
<reference evidence="2 3" key="1">
    <citation type="submission" date="2018-06" db="EMBL/GenBank/DDBJ databases">
        <title>Genomic Encyclopedia of Type Strains, Phase III (KMG-III): the genomes of soil and plant-associated and newly described type strains.</title>
        <authorList>
            <person name="Whitman W."/>
        </authorList>
    </citation>
    <scope>NUCLEOTIDE SEQUENCE [LARGE SCALE GENOMIC DNA]</scope>
    <source>
        <strain evidence="2 3">CGMCC 1.12504</strain>
    </source>
</reference>
<gene>
    <name evidence="2" type="ORF">B0I10_11247</name>
</gene>
<dbReference type="RefSeq" id="WP_112086739.1">
    <property type="nucleotide sequence ID" value="NZ_QLSV01000012.1"/>
</dbReference>
<protein>
    <submittedName>
        <fullName evidence="2">Uncharacterized protein</fullName>
    </submittedName>
</protein>
<feature type="signal peptide" evidence="1">
    <location>
        <begin position="1"/>
        <end position="18"/>
    </location>
</feature>
<comment type="caution">
    <text evidence="2">The sequence shown here is derived from an EMBL/GenBank/DDBJ whole genome shotgun (WGS) entry which is preliminary data.</text>
</comment>
<organism evidence="2 3">
    <name type="scientific">Flavobacterium lacus</name>
    <dbReference type="NCBI Taxonomy" id="1353778"/>
    <lineage>
        <taxon>Bacteria</taxon>
        <taxon>Pseudomonadati</taxon>
        <taxon>Bacteroidota</taxon>
        <taxon>Flavobacteriia</taxon>
        <taxon>Flavobacteriales</taxon>
        <taxon>Flavobacteriaceae</taxon>
        <taxon>Flavobacterium</taxon>
    </lineage>
</organism>
<evidence type="ECO:0000256" key="1">
    <source>
        <dbReference type="SAM" id="SignalP"/>
    </source>
</evidence>